<name>A0A423X5A3_9PEZI</name>
<comment type="caution">
    <text evidence="2">The sequence shown here is derived from an EMBL/GenBank/DDBJ whole genome shotgun (WGS) entry which is preliminary data.</text>
</comment>
<accession>A0A423X5A3</accession>
<dbReference type="Proteomes" id="UP000283895">
    <property type="component" value="Unassembled WGS sequence"/>
</dbReference>
<proteinExistence type="predicted"/>
<feature type="region of interest" description="Disordered" evidence="1">
    <location>
        <begin position="1"/>
        <end position="25"/>
    </location>
</feature>
<dbReference type="AlphaFoldDB" id="A0A423X5A3"/>
<evidence type="ECO:0000256" key="1">
    <source>
        <dbReference type="SAM" id="MobiDB-lite"/>
    </source>
</evidence>
<reference evidence="2 3" key="1">
    <citation type="submission" date="2015-09" db="EMBL/GenBank/DDBJ databases">
        <title>Host preference determinants of Valsa canker pathogens revealed by comparative genomics.</title>
        <authorList>
            <person name="Yin Z."/>
            <person name="Huang L."/>
        </authorList>
    </citation>
    <scope>NUCLEOTIDE SEQUENCE [LARGE SCALE GENOMIC DNA]</scope>
    <source>
        <strain evidence="2 3">03-1</strain>
    </source>
</reference>
<keyword evidence="3" id="KW-1185">Reference proteome</keyword>
<dbReference type="OrthoDB" id="5219525at2759"/>
<dbReference type="EMBL" id="LKEA01000002">
    <property type="protein sequence ID" value="ROW11003.1"/>
    <property type="molecule type" value="Genomic_DNA"/>
</dbReference>
<protein>
    <submittedName>
        <fullName evidence="2">Uncharacterized protein</fullName>
    </submittedName>
</protein>
<evidence type="ECO:0000313" key="3">
    <source>
        <dbReference type="Proteomes" id="UP000283895"/>
    </source>
</evidence>
<sequence length="207" mass="24365">MGVRSLSDESTVYSDKDVDGHKPSSSCLPSALSQWWKSLPQRLDHQRIERLRKAIDRDRKDVLESMNRWELHRTTWRRRAEAWMEGEDISVEERKAGRFSYDTAYRYSVTVVGPVSGTQNMILDFRTPEGREAALEWYESRYEACNRNGRRFLGYYDSWVKEYQDYQELYILNKGQGWADQPSLPRTVLRGVPKVYWAVATSKKLPN</sequence>
<evidence type="ECO:0000313" key="2">
    <source>
        <dbReference type="EMBL" id="ROW11003.1"/>
    </source>
</evidence>
<organism evidence="2 3">
    <name type="scientific">Cytospora schulzeri</name>
    <dbReference type="NCBI Taxonomy" id="448051"/>
    <lineage>
        <taxon>Eukaryota</taxon>
        <taxon>Fungi</taxon>
        <taxon>Dikarya</taxon>
        <taxon>Ascomycota</taxon>
        <taxon>Pezizomycotina</taxon>
        <taxon>Sordariomycetes</taxon>
        <taxon>Sordariomycetidae</taxon>
        <taxon>Diaporthales</taxon>
        <taxon>Cytosporaceae</taxon>
        <taxon>Cytospora</taxon>
    </lineage>
</organism>
<gene>
    <name evidence="2" type="ORF">VMCG_01058</name>
</gene>